<sequence length="267" mass="28820">MFFCPLYSGSSGNALFCQYGNTRLLIDAGKSGKTIEDALASIGADIRSISGVLITHEHSDHISGAGVLARKYNLPLYATRETWWAMRGKLGKIPQECMREIEAGKDFWLGDIGVVPFSIPHDAADPVGFRLYGGNLSVSTATDLGYFSEDVYANVAGSTLVLLESNHDPDMLRANPRYNAALKARILGDHGHLSNEACSSALLRLINAGTGNVILGHLSGENNTPTLARKVSSDALAREGIRPGEDIRMEVALRDEVGSVYILKERT</sequence>
<organism evidence="1 2">
    <name type="scientific">Aristaeella hokkaidonensis</name>
    <dbReference type="NCBI Taxonomy" id="3046382"/>
    <lineage>
        <taxon>Bacteria</taxon>
        <taxon>Bacillati</taxon>
        <taxon>Bacillota</taxon>
        <taxon>Clostridia</taxon>
        <taxon>Eubacteriales</taxon>
        <taxon>Aristaeellaceae</taxon>
        <taxon>Aristaeella</taxon>
    </lineage>
</organism>
<keyword evidence="2" id="KW-1185">Reference proteome</keyword>
<evidence type="ECO:0000313" key="1">
    <source>
        <dbReference type="EMBL" id="QUC68634.1"/>
    </source>
</evidence>
<accession>A0AC61MZD0</accession>
<gene>
    <name evidence="1" type="ORF">JYE49_08405</name>
</gene>
<reference evidence="1" key="1">
    <citation type="submission" date="2021-01" db="EMBL/GenBank/DDBJ databases">
        <title>Complete genome sequence of Clostridiales bacterium R-7.</title>
        <authorList>
            <person name="Mahoney-Kurpe S.C."/>
            <person name="Palevich N."/>
            <person name="Koike S."/>
            <person name="Moon C.D."/>
            <person name="Attwood G.T."/>
        </authorList>
    </citation>
    <scope>NUCLEOTIDE SEQUENCE</scope>
    <source>
        <strain evidence="1">R-7</strain>
    </source>
</reference>
<dbReference type="Proteomes" id="UP000682782">
    <property type="component" value="Chromosome"/>
</dbReference>
<protein>
    <submittedName>
        <fullName evidence="1">MBL fold metallo-hydrolase</fullName>
    </submittedName>
</protein>
<name>A0AC61MZD0_9FIRM</name>
<proteinExistence type="predicted"/>
<dbReference type="EMBL" id="CP068393">
    <property type="protein sequence ID" value="QUC68634.1"/>
    <property type="molecule type" value="Genomic_DNA"/>
</dbReference>
<evidence type="ECO:0000313" key="2">
    <source>
        <dbReference type="Proteomes" id="UP000682782"/>
    </source>
</evidence>